<keyword evidence="3 7" id="KW-0436">Ligase</keyword>
<name>A0A2N7L5I2_9GAMM</name>
<dbReference type="EMBL" id="MDAL01000049">
    <property type="protein sequence ID" value="PMN88901.1"/>
    <property type="molecule type" value="Genomic_DNA"/>
</dbReference>
<dbReference type="InterPro" id="IPR042099">
    <property type="entry name" value="ANL_N_sf"/>
</dbReference>
<dbReference type="CDD" id="cd17630">
    <property type="entry name" value="OSB_MenE-like"/>
    <property type="match status" value="1"/>
</dbReference>
<gene>
    <name evidence="7" type="ORF">BCT23_05200</name>
</gene>
<dbReference type="SUPFAM" id="SSF56801">
    <property type="entry name" value="Acetyl-CoA synthetase-like"/>
    <property type="match status" value="1"/>
</dbReference>
<organism evidence="7 8">
    <name type="scientific">Enterovibrio norvegicus</name>
    <dbReference type="NCBI Taxonomy" id="188144"/>
    <lineage>
        <taxon>Bacteria</taxon>
        <taxon>Pseudomonadati</taxon>
        <taxon>Pseudomonadota</taxon>
        <taxon>Gammaproteobacteria</taxon>
        <taxon>Vibrionales</taxon>
        <taxon>Vibrionaceae</taxon>
        <taxon>Enterovibrio</taxon>
    </lineage>
</organism>
<reference evidence="8" key="1">
    <citation type="submission" date="2016-07" db="EMBL/GenBank/DDBJ databases">
        <title>Nontailed viruses are major unrecognized killers of bacteria in the ocean.</title>
        <authorList>
            <person name="Kauffman K."/>
            <person name="Hussain F."/>
            <person name="Yang J."/>
            <person name="Arevalo P."/>
            <person name="Brown J."/>
            <person name="Cutler M."/>
            <person name="Kelly L."/>
            <person name="Polz M.F."/>
        </authorList>
    </citation>
    <scope>NUCLEOTIDE SEQUENCE [LARGE SCALE GENOMIC DNA]</scope>
    <source>
        <strain evidence="8">10N.261.45.A10</strain>
    </source>
</reference>
<dbReference type="GO" id="GO:0009234">
    <property type="term" value="P:menaquinone biosynthetic process"/>
    <property type="evidence" value="ECO:0007669"/>
    <property type="project" value="UniProtKB-KW"/>
</dbReference>
<dbReference type="NCBIfam" id="TIGR01923">
    <property type="entry name" value="menE"/>
    <property type="match status" value="1"/>
</dbReference>
<dbReference type="GO" id="GO:0006631">
    <property type="term" value="P:fatty acid metabolic process"/>
    <property type="evidence" value="ECO:0007669"/>
    <property type="project" value="TreeGrafter"/>
</dbReference>
<dbReference type="PANTHER" id="PTHR43201">
    <property type="entry name" value="ACYL-COA SYNTHETASE"/>
    <property type="match status" value="1"/>
</dbReference>
<dbReference type="GO" id="GO:0008756">
    <property type="term" value="F:o-succinylbenzoate-CoA ligase activity"/>
    <property type="evidence" value="ECO:0007669"/>
    <property type="project" value="InterPro"/>
</dbReference>
<keyword evidence="4" id="KW-0547">Nucleotide-binding</keyword>
<evidence type="ECO:0000256" key="2">
    <source>
        <dbReference type="ARBA" id="ARBA00022428"/>
    </source>
</evidence>
<dbReference type="GO" id="GO:0005524">
    <property type="term" value="F:ATP binding"/>
    <property type="evidence" value="ECO:0007669"/>
    <property type="project" value="UniProtKB-KW"/>
</dbReference>
<dbReference type="InterPro" id="IPR045851">
    <property type="entry name" value="AMP-bd_C_sf"/>
</dbReference>
<dbReference type="PROSITE" id="PS00455">
    <property type="entry name" value="AMP_BINDING"/>
    <property type="match status" value="1"/>
</dbReference>
<evidence type="ECO:0000313" key="8">
    <source>
        <dbReference type="Proteomes" id="UP000235387"/>
    </source>
</evidence>
<evidence type="ECO:0000256" key="5">
    <source>
        <dbReference type="ARBA" id="ARBA00022840"/>
    </source>
</evidence>
<keyword evidence="5" id="KW-0067">ATP-binding</keyword>
<comment type="similarity">
    <text evidence="1">Belongs to the ATP-dependent AMP-binding enzyme family.</text>
</comment>
<dbReference type="Proteomes" id="UP000235387">
    <property type="component" value="Unassembled WGS sequence"/>
</dbReference>
<dbReference type="Gene3D" id="3.40.50.12780">
    <property type="entry name" value="N-terminal domain of ligase-like"/>
    <property type="match status" value="1"/>
</dbReference>
<dbReference type="Gene3D" id="3.30.300.30">
    <property type="match status" value="1"/>
</dbReference>
<proteinExistence type="inferred from homology"/>
<keyword evidence="2" id="KW-0474">Menaquinone biosynthesis</keyword>
<feature type="domain" description="AMP-dependent synthetase/ligase" evidence="6">
    <location>
        <begin position="74"/>
        <end position="354"/>
    </location>
</feature>
<evidence type="ECO:0000259" key="6">
    <source>
        <dbReference type="Pfam" id="PF00501"/>
    </source>
</evidence>
<evidence type="ECO:0000256" key="1">
    <source>
        <dbReference type="ARBA" id="ARBA00006432"/>
    </source>
</evidence>
<protein>
    <submittedName>
        <fullName evidence="7">O-succinylbenzoate--CoA ligase</fullName>
    </submittedName>
</protein>
<evidence type="ECO:0000313" key="7">
    <source>
        <dbReference type="EMBL" id="PMN88901.1"/>
    </source>
</evidence>
<comment type="caution">
    <text evidence="7">The sequence shown here is derived from an EMBL/GenBank/DDBJ whole genome shotgun (WGS) entry which is preliminary data.</text>
</comment>
<dbReference type="AlphaFoldDB" id="A0A2N7L5I2"/>
<dbReference type="PANTHER" id="PTHR43201:SF8">
    <property type="entry name" value="ACYL-COA SYNTHETASE FAMILY MEMBER 3"/>
    <property type="match status" value="1"/>
</dbReference>
<sequence length="494" mass="54234">MASIQPINFPTWPWLYWREQHADATAVVLDDVAVSWQQLCRDIACAQTVLYRHTARHSSVSNRHGDISVTDNVECIAIVSDNRYCDLVNMLASWQLGWQTLMVNPAFSSELQTTLLEEIGIEHCLSVDDVVTNVGSFAPLKNDDLGNRYVERDGFLEQNKTLDAPFIPEKCLTLTLTSGSTGLPKAVAHTVEHHLSSAAGLFSLMPFSETDCWLLSLPLFHVSGLAIVWRWLLKGAVLKIAETKGDALIPSLDGTTHASLVPTQLQRVVSMGKPQSLRSVLLGGAAIPQPLVDDAERMGIQCWCGYGMTEMASTISAKRADGRFTVGGVLPNREVRLSDAGEVLVKGGTLAAGYMVKGEIHPLTEHWFATKDKARWCNESHELQILGRLDNMFVCGGENVQPEAVERVLGQFEGVLQLIILPVDHERWGQVPVAIVQGRVEHDAFLEWAKQQVPAYQCPQAVLSLPENVGVSGIKLSRNALAQWLASQPLALPV</sequence>
<dbReference type="Pfam" id="PF00501">
    <property type="entry name" value="AMP-binding"/>
    <property type="match status" value="1"/>
</dbReference>
<evidence type="ECO:0000256" key="3">
    <source>
        <dbReference type="ARBA" id="ARBA00022598"/>
    </source>
</evidence>
<evidence type="ECO:0000256" key="4">
    <source>
        <dbReference type="ARBA" id="ARBA00022741"/>
    </source>
</evidence>
<dbReference type="RefSeq" id="WP_102391929.1">
    <property type="nucleotide sequence ID" value="NZ_MDAL01000049.1"/>
</dbReference>
<dbReference type="InterPro" id="IPR000873">
    <property type="entry name" value="AMP-dep_synth/lig_dom"/>
</dbReference>
<dbReference type="GO" id="GO:0031956">
    <property type="term" value="F:medium-chain fatty acid-CoA ligase activity"/>
    <property type="evidence" value="ECO:0007669"/>
    <property type="project" value="TreeGrafter"/>
</dbReference>
<dbReference type="InterPro" id="IPR020845">
    <property type="entry name" value="AMP-binding_CS"/>
</dbReference>
<accession>A0A2N7L5I2</accession>
<dbReference type="InterPro" id="IPR010192">
    <property type="entry name" value="MenE"/>
</dbReference>